<dbReference type="RefSeq" id="XP_502076.3">
    <property type="nucleotide sequence ID" value="XM_502076.3"/>
</dbReference>
<dbReference type="InterPro" id="IPR021861">
    <property type="entry name" value="THO_THOC1"/>
</dbReference>
<dbReference type="Proteomes" id="UP000182444">
    <property type="component" value="Chromosome 1C"/>
</dbReference>
<feature type="region of interest" description="Disordered" evidence="1">
    <location>
        <begin position="653"/>
        <end position="724"/>
    </location>
</feature>
<dbReference type="GeneID" id="2909852"/>
<sequence>MEKKLVTILDKVSGHYKTDYTRLESKTIEKSGFRQWCEKYMDANPTDNLDNIFRQVMFEKIMLQPEDKRGRSLAALLDCITYESQTTSSDEKPLLESTLTLALVEDIFDIHTVDWCRHFWTHYLVSREEQLMNVSRNQASSNSVTRLSGRKAPGTTLIRLANALLRRVSKSRDAVFAGEILIFLSRAFPLSERSGLNQKGEFNVENITVFEGYEGAKEHKEVDEDEDEDDDEDDNDDDDEDENENEDKDVDMGVDEMKEKVKEKTATPATSKEHTQEPSDSPYALFWGLQKYFADPTILLNSKEPEVEMNKLQTCLKATVKTLRSHDGSTEIAQGGGTRWAKRDSREGGNRGGNTSAAGGGSGGSRDFGNSRGHSANNHSSRTLNAKWLTNPDLFTLQLSDTNFRRAIWTQILIFSEFMLSLTEKNKAKIPATATNRSVQYQYTLSAADEIYFESVVAHFESSGKNKPPYKPGHSPDFNAVLSRIIPHVFKFDEKWVEWKLENCPAYEKPVMNNIDEVEGVEELITKLGHVRPRWRYEMGTEALTKIMAVECGLSLLEKKPDLPSIGTPQVYIDKLSELDKVKKLDWDFLDEAEQAKCLEDISAADWLGWRAARVGGLWSKLGEATVLNEVVNGAKDQKDTRESVDIEEGGAVEVEEEADEEAEAENADTECIKRPLEESEGDDEGTPSKKIKKDEEAEVEPVAVQDSDSKALSVVKEEAEADA</sequence>
<dbReference type="Pfam" id="PF11957">
    <property type="entry name" value="efThoc1"/>
    <property type="match status" value="1"/>
</dbReference>
<evidence type="ECO:0000313" key="2">
    <source>
        <dbReference type="EMBL" id="AOW03184.1"/>
    </source>
</evidence>
<accession>A0A1D8NC26</accession>
<protein>
    <recommendedName>
        <fullName evidence="4">THO complex subunit 1</fullName>
    </recommendedName>
</protein>
<evidence type="ECO:0000313" key="3">
    <source>
        <dbReference type="Proteomes" id="UP000182444"/>
    </source>
</evidence>
<feature type="compositionally biased region" description="Acidic residues" evidence="1">
    <location>
        <begin position="223"/>
        <end position="254"/>
    </location>
</feature>
<reference evidence="2 3" key="1">
    <citation type="journal article" date="2016" name="PLoS ONE">
        <title>Sequence Assembly of Yarrowia lipolytica Strain W29/CLIB89 Shows Transposable Element Diversity.</title>
        <authorList>
            <person name="Magnan C."/>
            <person name="Yu J."/>
            <person name="Chang I."/>
            <person name="Jahn E."/>
            <person name="Kanomata Y."/>
            <person name="Wu J."/>
            <person name="Zeller M."/>
            <person name="Oakes M."/>
            <person name="Baldi P."/>
            <person name="Sandmeyer S."/>
        </authorList>
    </citation>
    <scope>NUCLEOTIDE SEQUENCE [LARGE SCALE GENOMIC DNA]</scope>
    <source>
        <strain evidence="3">CLIB89(W29)</strain>
    </source>
</reference>
<dbReference type="PANTHER" id="PTHR13265">
    <property type="entry name" value="THO COMPLEX SUBUNIT 1"/>
    <property type="match status" value="1"/>
</dbReference>
<dbReference type="GO" id="GO:0000445">
    <property type="term" value="C:THO complex part of transcription export complex"/>
    <property type="evidence" value="ECO:0007669"/>
    <property type="project" value="TreeGrafter"/>
</dbReference>
<dbReference type="VEuPathDB" id="FungiDB:YALI1_C29158g"/>
<proteinExistence type="predicted"/>
<dbReference type="AlphaFoldDB" id="A0A1D8NC26"/>
<dbReference type="VEuPathDB" id="FungiDB:YALI0_C21131g"/>
<feature type="region of interest" description="Disordered" evidence="1">
    <location>
        <begin position="260"/>
        <end position="279"/>
    </location>
</feature>
<dbReference type="eggNOG" id="KOG2491">
    <property type="taxonomic scope" value="Eukaryota"/>
</dbReference>
<feature type="region of interest" description="Disordered" evidence="1">
    <location>
        <begin position="213"/>
        <end position="254"/>
    </location>
</feature>
<feature type="compositionally biased region" description="Basic and acidic residues" evidence="1">
    <location>
        <begin position="260"/>
        <end position="277"/>
    </location>
</feature>
<name>A0A1D8NC26_YARLL</name>
<feature type="region of interest" description="Disordered" evidence="1">
    <location>
        <begin position="324"/>
        <end position="379"/>
    </location>
</feature>
<dbReference type="SUPFAM" id="SSF48371">
    <property type="entry name" value="ARM repeat"/>
    <property type="match status" value="1"/>
</dbReference>
<dbReference type="GO" id="GO:0006406">
    <property type="term" value="P:mRNA export from nucleus"/>
    <property type="evidence" value="ECO:0007669"/>
    <property type="project" value="TreeGrafter"/>
</dbReference>
<gene>
    <name evidence="2" type="ORF">YALI1_C29158g</name>
</gene>
<feature type="compositionally biased region" description="Acidic residues" evidence="1">
    <location>
        <begin position="653"/>
        <end position="669"/>
    </location>
</feature>
<dbReference type="KEGG" id="yli:2909852"/>
<dbReference type="PANTHER" id="PTHR13265:SF0">
    <property type="entry name" value="HPR1"/>
    <property type="match status" value="1"/>
</dbReference>
<dbReference type="InterPro" id="IPR016024">
    <property type="entry name" value="ARM-type_fold"/>
</dbReference>
<organism evidence="2 3">
    <name type="scientific">Yarrowia lipolytica</name>
    <name type="common">Candida lipolytica</name>
    <dbReference type="NCBI Taxonomy" id="4952"/>
    <lineage>
        <taxon>Eukaryota</taxon>
        <taxon>Fungi</taxon>
        <taxon>Dikarya</taxon>
        <taxon>Ascomycota</taxon>
        <taxon>Saccharomycotina</taxon>
        <taxon>Dipodascomycetes</taxon>
        <taxon>Dipodascales</taxon>
        <taxon>Dipodascales incertae sedis</taxon>
        <taxon>Yarrowia</taxon>
    </lineage>
</organism>
<dbReference type="OMA" id="ENADTEC"/>
<dbReference type="EMBL" id="CP017555">
    <property type="protein sequence ID" value="AOW03184.1"/>
    <property type="molecule type" value="Genomic_DNA"/>
</dbReference>
<evidence type="ECO:0008006" key="4">
    <source>
        <dbReference type="Google" id="ProtNLM"/>
    </source>
</evidence>
<evidence type="ECO:0000256" key="1">
    <source>
        <dbReference type="SAM" id="MobiDB-lite"/>
    </source>
</evidence>